<evidence type="ECO:0000313" key="2">
    <source>
        <dbReference type="Proteomes" id="UP001499884"/>
    </source>
</evidence>
<organism evidence="1 2">
    <name type="scientific">Streptomyces tremellae</name>
    <dbReference type="NCBI Taxonomy" id="1124239"/>
    <lineage>
        <taxon>Bacteria</taxon>
        <taxon>Bacillati</taxon>
        <taxon>Actinomycetota</taxon>
        <taxon>Actinomycetes</taxon>
        <taxon>Kitasatosporales</taxon>
        <taxon>Streptomycetaceae</taxon>
        <taxon>Streptomyces</taxon>
    </lineage>
</organism>
<dbReference type="EMBL" id="BAABEP010000005">
    <property type="protein sequence ID" value="GAA3717451.1"/>
    <property type="molecule type" value="Genomic_DNA"/>
</dbReference>
<evidence type="ECO:0000313" key="1">
    <source>
        <dbReference type="EMBL" id="GAA3717451.1"/>
    </source>
</evidence>
<dbReference type="RefSeq" id="WP_345642572.1">
    <property type="nucleotide sequence ID" value="NZ_BAABEP010000005.1"/>
</dbReference>
<dbReference type="SUPFAM" id="SSF55961">
    <property type="entry name" value="Bet v1-like"/>
    <property type="match status" value="1"/>
</dbReference>
<accession>A0ABP7EFI1</accession>
<name>A0ABP7EFI1_9ACTN</name>
<sequence length="147" mass="16077">MTAFRVVRTVPLAVDEAWRRMTDWPAHARRVPLTSMAVRTPGPTGVGTVVSARTALGPAGFDDPMEVVVWEPPADGRAGRCRLEKRGRVVRGWAEIRVGAVDGGARVAWTEDLRVAGLPRLFDGVTADAGRLMFGREVDHLLRVRPN</sequence>
<dbReference type="Pfam" id="PF10604">
    <property type="entry name" value="Polyketide_cyc2"/>
    <property type="match status" value="1"/>
</dbReference>
<protein>
    <submittedName>
        <fullName evidence="1">SRPBCC family protein</fullName>
    </submittedName>
</protein>
<dbReference type="InterPro" id="IPR023393">
    <property type="entry name" value="START-like_dom_sf"/>
</dbReference>
<reference evidence="2" key="1">
    <citation type="journal article" date="2019" name="Int. J. Syst. Evol. Microbiol.">
        <title>The Global Catalogue of Microorganisms (GCM) 10K type strain sequencing project: providing services to taxonomists for standard genome sequencing and annotation.</title>
        <authorList>
            <consortium name="The Broad Institute Genomics Platform"/>
            <consortium name="The Broad Institute Genome Sequencing Center for Infectious Disease"/>
            <person name="Wu L."/>
            <person name="Ma J."/>
        </authorList>
    </citation>
    <scope>NUCLEOTIDE SEQUENCE [LARGE SCALE GENOMIC DNA]</scope>
    <source>
        <strain evidence="2">JCM 30846</strain>
    </source>
</reference>
<comment type="caution">
    <text evidence="1">The sequence shown here is derived from an EMBL/GenBank/DDBJ whole genome shotgun (WGS) entry which is preliminary data.</text>
</comment>
<dbReference type="InterPro" id="IPR019587">
    <property type="entry name" value="Polyketide_cyclase/dehydratase"/>
</dbReference>
<keyword evidence="2" id="KW-1185">Reference proteome</keyword>
<proteinExistence type="predicted"/>
<dbReference type="Gene3D" id="3.30.530.20">
    <property type="match status" value="1"/>
</dbReference>
<dbReference type="Proteomes" id="UP001499884">
    <property type="component" value="Unassembled WGS sequence"/>
</dbReference>
<gene>
    <name evidence="1" type="ORF">GCM10023082_13780</name>
</gene>